<dbReference type="PANTHER" id="PTHR11022">
    <property type="entry name" value="PEPTIDOGLYCAN RECOGNITION PROTEIN"/>
    <property type="match status" value="1"/>
</dbReference>
<accession>G7WED9</accession>
<dbReference type="GO" id="GO:0008745">
    <property type="term" value="F:N-acetylmuramoyl-L-alanine amidase activity"/>
    <property type="evidence" value="ECO:0007669"/>
    <property type="project" value="InterPro"/>
</dbReference>
<dbReference type="InterPro" id="IPR036505">
    <property type="entry name" value="Amidase/PGRP_sf"/>
</dbReference>
<reference evidence="4" key="1">
    <citation type="submission" date="2011-11" db="EMBL/GenBank/DDBJ databases">
        <title>Complete sequence of Desulfosporosinus orientis DSM 765.</title>
        <authorList>
            <person name="Lucas S."/>
            <person name="Han J."/>
            <person name="Lapidus A."/>
            <person name="Cheng J.-F."/>
            <person name="Goodwin L."/>
            <person name="Pitluck S."/>
            <person name="Peters L."/>
            <person name="Ovchinnikova G."/>
            <person name="Teshima H."/>
            <person name="Detter J.C."/>
            <person name="Han C."/>
            <person name="Tapia R."/>
            <person name="Land M."/>
            <person name="Hauser L."/>
            <person name="Kyrpides N."/>
            <person name="Ivanova N."/>
            <person name="Pagani I."/>
            <person name="Pester M."/>
            <person name="Spring S."/>
            <person name="Ollivier B."/>
            <person name="Rattei T."/>
            <person name="Klenk H.-P."/>
            <person name="Wagner M."/>
            <person name="Loy A."/>
            <person name="Woyke T."/>
        </authorList>
    </citation>
    <scope>NUCLEOTIDE SEQUENCE [LARGE SCALE GENOMIC DNA]</scope>
    <source>
        <strain evidence="4">ATCC 19365 / DSM 765 / NCIMB 8382 / VKM B-1628</strain>
    </source>
</reference>
<dbReference type="PATRIC" id="fig|768706.3.peg.5473"/>
<dbReference type="SMART" id="SM00701">
    <property type="entry name" value="PGRP"/>
    <property type="match status" value="1"/>
</dbReference>
<dbReference type="InterPro" id="IPR015510">
    <property type="entry name" value="PGRP"/>
</dbReference>
<dbReference type="EMBL" id="CP003108">
    <property type="protein sequence ID" value="AET70752.1"/>
    <property type="molecule type" value="Genomic_DNA"/>
</dbReference>
<dbReference type="Proteomes" id="UP000006346">
    <property type="component" value="Chromosome"/>
</dbReference>
<proteinExistence type="inferred from homology"/>
<evidence type="ECO:0000259" key="2">
    <source>
        <dbReference type="SMART" id="SM00701"/>
    </source>
</evidence>
<dbReference type="GO" id="GO:0008270">
    <property type="term" value="F:zinc ion binding"/>
    <property type="evidence" value="ECO:0007669"/>
    <property type="project" value="InterPro"/>
</dbReference>
<dbReference type="CDD" id="cd06583">
    <property type="entry name" value="PGRP"/>
    <property type="match status" value="1"/>
</dbReference>
<evidence type="ECO:0000256" key="1">
    <source>
        <dbReference type="ARBA" id="ARBA00007553"/>
    </source>
</evidence>
<organism evidence="3 4">
    <name type="scientific">Desulfosporosinus orientis (strain ATCC 19365 / DSM 765 / NCIMB 8382 / VKM B-1628 / Singapore I)</name>
    <name type="common">Desulfotomaculum orientis</name>
    <dbReference type="NCBI Taxonomy" id="768706"/>
    <lineage>
        <taxon>Bacteria</taxon>
        <taxon>Bacillati</taxon>
        <taxon>Bacillota</taxon>
        <taxon>Clostridia</taxon>
        <taxon>Eubacteriales</taxon>
        <taxon>Desulfitobacteriaceae</taxon>
        <taxon>Desulfosporosinus</taxon>
    </lineage>
</organism>
<dbReference type="eggNOG" id="COG5632">
    <property type="taxonomic scope" value="Bacteria"/>
</dbReference>
<dbReference type="PANTHER" id="PTHR11022:SF41">
    <property type="entry name" value="PEPTIDOGLYCAN-RECOGNITION PROTEIN LC-RELATED"/>
    <property type="match status" value="1"/>
</dbReference>
<dbReference type="Pfam" id="PF01510">
    <property type="entry name" value="Amidase_2"/>
    <property type="match status" value="1"/>
</dbReference>
<gene>
    <name evidence="3" type="ordered locus">Desor_5376</name>
</gene>
<sequence>MEIRPCNITMADYHHTAGNEKNAEEIRQEHMGLPNYWGDIGYNLVVLTDGTIEWGRDIKYSGAHDPGPAPDGSGYTMNQRAFAIVCIGNFDEKEMSEAQYQGLLKSALWAHDKFKLSLGDHHRHKDQYATKCPGDKFPWGRLMSNLKKEVEGDDEKVLLENVVVYYTAKDQSSADLYADEFKCLMTCRNGAATTLPEAMAARRLFNIGGPKLGHPNEIYLSGEKAKHTAKNAADWLVANTI</sequence>
<protein>
    <submittedName>
        <fullName evidence="3">N-acetylmuramoyl-L-alanine amidase</fullName>
    </submittedName>
</protein>
<evidence type="ECO:0000313" key="3">
    <source>
        <dbReference type="EMBL" id="AET70752.1"/>
    </source>
</evidence>
<dbReference type="HOGENOM" id="CLU_1150416_0_0_9"/>
<evidence type="ECO:0000313" key="4">
    <source>
        <dbReference type="Proteomes" id="UP000006346"/>
    </source>
</evidence>
<dbReference type="AlphaFoldDB" id="G7WED9"/>
<reference evidence="3 4" key="2">
    <citation type="journal article" date="2012" name="J. Bacteriol.">
        <title>Complete genome sequences of Desulfosporosinus orientis DSM765T, Desulfosporosinus youngiae DSM17734T, Desulfosporosinus meridiei DSM13257T, and Desulfosporosinus acidiphilus DSM22704T.</title>
        <authorList>
            <person name="Pester M."/>
            <person name="Brambilla E."/>
            <person name="Alazard D."/>
            <person name="Rattei T."/>
            <person name="Weinmaier T."/>
            <person name="Han J."/>
            <person name="Lucas S."/>
            <person name="Lapidus A."/>
            <person name="Cheng J.F."/>
            <person name="Goodwin L."/>
            <person name="Pitluck S."/>
            <person name="Peters L."/>
            <person name="Ovchinnikova G."/>
            <person name="Teshima H."/>
            <person name="Detter J.C."/>
            <person name="Han C.S."/>
            <person name="Tapia R."/>
            <person name="Land M.L."/>
            <person name="Hauser L."/>
            <person name="Kyrpides N.C."/>
            <person name="Ivanova N.N."/>
            <person name="Pagani I."/>
            <person name="Huntmann M."/>
            <person name="Wei C.L."/>
            <person name="Davenport K.W."/>
            <person name="Daligault H."/>
            <person name="Chain P.S."/>
            <person name="Chen A."/>
            <person name="Mavromatis K."/>
            <person name="Markowitz V."/>
            <person name="Szeto E."/>
            <person name="Mikhailova N."/>
            <person name="Pati A."/>
            <person name="Wagner M."/>
            <person name="Woyke T."/>
            <person name="Ollivier B."/>
            <person name="Klenk H.P."/>
            <person name="Spring S."/>
            <person name="Loy A."/>
        </authorList>
    </citation>
    <scope>NUCLEOTIDE SEQUENCE [LARGE SCALE GENOMIC DNA]</scope>
    <source>
        <strain evidence="4">ATCC 19365 / DSM 765 / NCIMB 8382 / VKM B-1628</strain>
    </source>
</reference>
<dbReference type="STRING" id="768706.Desor_5376"/>
<dbReference type="InterPro" id="IPR006619">
    <property type="entry name" value="PGRP_domain_met/bac"/>
</dbReference>
<dbReference type="SUPFAM" id="SSF55846">
    <property type="entry name" value="N-acetylmuramoyl-L-alanine amidase-like"/>
    <property type="match status" value="1"/>
</dbReference>
<dbReference type="Gene3D" id="3.40.80.10">
    <property type="entry name" value="Peptidoglycan recognition protein-like"/>
    <property type="match status" value="1"/>
</dbReference>
<feature type="domain" description="Peptidoglycan recognition protein family" evidence="2">
    <location>
        <begin position="4"/>
        <end position="123"/>
    </location>
</feature>
<keyword evidence="4" id="KW-1185">Reference proteome</keyword>
<dbReference type="InterPro" id="IPR002502">
    <property type="entry name" value="Amidase_domain"/>
</dbReference>
<dbReference type="KEGG" id="dor:Desor_5376"/>
<comment type="similarity">
    <text evidence="1">Belongs to the N-acetylmuramoyl-L-alanine amidase 2 family.</text>
</comment>
<name>G7WED9_DESOD</name>
<dbReference type="GO" id="GO:0009253">
    <property type="term" value="P:peptidoglycan catabolic process"/>
    <property type="evidence" value="ECO:0007669"/>
    <property type="project" value="InterPro"/>
</dbReference>